<comment type="caution">
    <text evidence="2">The sequence shown here is derived from an EMBL/GenBank/DDBJ whole genome shotgun (WGS) entry which is preliminary data.</text>
</comment>
<name>A0AAW9D541_BURTH</name>
<organism evidence="2 3">
    <name type="scientific">Burkholderia thailandensis</name>
    <dbReference type="NCBI Taxonomy" id="57975"/>
    <lineage>
        <taxon>Bacteria</taxon>
        <taxon>Pseudomonadati</taxon>
        <taxon>Pseudomonadota</taxon>
        <taxon>Betaproteobacteria</taxon>
        <taxon>Burkholderiales</taxon>
        <taxon>Burkholderiaceae</taxon>
        <taxon>Burkholderia</taxon>
        <taxon>pseudomallei group</taxon>
    </lineage>
</organism>
<sequence>MPARGGAAFRRPSGAHANARRAPREASSFESVPVVPEHIDANRALQMKRPHARA</sequence>
<dbReference type="AlphaFoldDB" id="A0AAW9D541"/>
<protein>
    <submittedName>
        <fullName evidence="2">Uncharacterized protein</fullName>
    </submittedName>
</protein>
<evidence type="ECO:0000313" key="3">
    <source>
        <dbReference type="Proteomes" id="UP001272137"/>
    </source>
</evidence>
<accession>A0AAW9D541</accession>
<evidence type="ECO:0000256" key="1">
    <source>
        <dbReference type="SAM" id="MobiDB-lite"/>
    </source>
</evidence>
<gene>
    <name evidence="2" type="ORF">C7S16_1454</name>
</gene>
<proteinExistence type="predicted"/>
<reference evidence="2" key="1">
    <citation type="submission" date="2018-08" db="EMBL/GenBank/DDBJ databases">
        <title>Identification of Burkholderia cepacia strains that express a Burkholderia pseudomallei-like capsular polysaccharide.</title>
        <authorList>
            <person name="Burtnick M.N."/>
            <person name="Vongsouvath M."/>
            <person name="Newton P."/>
            <person name="Wuthiekanun V."/>
            <person name="Limmathurotsakul D."/>
            <person name="Brett P.J."/>
            <person name="Chantratita N."/>
            <person name="Dance D.A."/>
        </authorList>
    </citation>
    <scope>NUCLEOTIDE SEQUENCE</scope>
    <source>
        <strain evidence="2">SBXCC001</strain>
    </source>
</reference>
<dbReference type="EMBL" id="QXCT01000002">
    <property type="protein sequence ID" value="MDW9257120.1"/>
    <property type="molecule type" value="Genomic_DNA"/>
</dbReference>
<dbReference type="Proteomes" id="UP001272137">
    <property type="component" value="Unassembled WGS sequence"/>
</dbReference>
<evidence type="ECO:0000313" key="2">
    <source>
        <dbReference type="EMBL" id="MDW9257120.1"/>
    </source>
</evidence>
<feature type="region of interest" description="Disordered" evidence="1">
    <location>
        <begin position="1"/>
        <end position="34"/>
    </location>
</feature>